<evidence type="ECO:0000256" key="10">
    <source>
        <dbReference type="ARBA" id="ARBA00023295"/>
    </source>
</evidence>
<dbReference type="PANTHER" id="PTHR42715">
    <property type="entry name" value="BETA-GLUCOSIDASE"/>
    <property type="match status" value="1"/>
</dbReference>
<keyword evidence="10" id="KW-0326">Glycosidase</keyword>
<dbReference type="SMART" id="SM01217">
    <property type="entry name" value="Fn3_like"/>
    <property type="match status" value="1"/>
</dbReference>
<keyword evidence="5" id="KW-0964">Secreted</keyword>
<dbReference type="GO" id="GO:0008422">
    <property type="term" value="F:beta-glucosidase activity"/>
    <property type="evidence" value="ECO:0007669"/>
    <property type="project" value="UniProtKB-EC"/>
</dbReference>
<comment type="caution">
    <text evidence="12">The sequence shown here is derived from an EMBL/GenBank/DDBJ whole genome shotgun (WGS) entry which is preliminary data.</text>
</comment>
<sequence>MYAGGGSGAISPVSSISPEDAFCHQASIDGTILYTDSTSENPVVKDSNNPCLVFINSQFSEDWDRSTLADVYSDTLVINVASQCKNTMAFIHNAGVRLVDRWIEHPNITAVIFADLPGQYSGNSLTEIVYGRQPPSGRLPFTVAKNESDHGSLLRPTLPDRSNPQYSQSDFTQGLFIDYRRFIQTTITPRFVFGYGLTYSSFDYSSLKISVNASAVRSSAPPGTTIGIAPEGDVTSLYDNIATVSISFKNTGTVAAAEVALLYIGVPGSGVPKVLRGFEKQLIQPGAGVVMSFSPRRRDLSIWDVVTQQWVLPSGDFSVMVGKSVLDIQVQGILTM</sequence>
<dbReference type="Pfam" id="PF14310">
    <property type="entry name" value="Fn3-like"/>
    <property type="match status" value="1"/>
</dbReference>
<dbReference type="OrthoDB" id="416222at2759"/>
<keyword evidence="9" id="KW-0119">Carbohydrate metabolism</keyword>
<dbReference type="InterPro" id="IPR036881">
    <property type="entry name" value="Glyco_hydro_3_C_sf"/>
</dbReference>
<dbReference type="GO" id="GO:0005576">
    <property type="term" value="C:extracellular region"/>
    <property type="evidence" value="ECO:0007669"/>
    <property type="project" value="UniProtKB-SubCell"/>
</dbReference>
<reference evidence="12" key="1">
    <citation type="submission" date="2020-06" db="EMBL/GenBank/DDBJ databases">
        <authorList>
            <person name="Onetto C."/>
        </authorList>
    </citation>
    <scope>NUCLEOTIDE SEQUENCE</scope>
</reference>
<evidence type="ECO:0000313" key="13">
    <source>
        <dbReference type="Proteomes" id="UP000745764"/>
    </source>
</evidence>
<evidence type="ECO:0000313" key="12">
    <source>
        <dbReference type="EMBL" id="CAD0106872.1"/>
    </source>
</evidence>
<evidence type="ECO:0000256" key="8">
    <source>
        <dbReference type="ARBA" id="ARBA00023001"/>
    </source>
</evidence>
<dbReference type="Gene3D" id="2.60.40.10">
    <property type="entry name" value="Immunoglobulins"/>
    <property type="match status" value="1"/>
</dbReference>
<dbReference type="Pfam" id="PF01915">
    <property type="entry name" value="Glyco_hydro_3_C"/>
    <property type="match status" value="1"/>
</dbReference>
<dbReference type="EC" id="3.2.1.21" evidence="4"/>
<organism evidence="12 13">
    <name type="scientific">Aureobasidium uvarum</name>
    <dbReference type="NCBI Taxonomy" id="2773716"/>
    <lineage>
        <taxon>Eukaryota</taxon>
        <taxon>Fungi</taxon>
        <taxon>Dikarya</taxon>
        <taxon>Ascomycota</taxon>
        <taxon>Pezizomycotina</taxon>
        <taxon>Dothideomycetes</taxon>
        <taxon>Dothideomycetidae</taxon>
        <taxon>Dothideales</taxon>
        <taxon>Saccotheciaceae</taxon>
        <taxon>Aureobasidium</taxon>
    </lineage>
</organism>
<evidence type="ECO:0000259" key="11">
    <source>
        <dbReference type="SMART" id="SM01217"/>
    </source>
</evidence>
<dbReference type="InterPro" id="IPR050288">
    <property type="entry name" value="Cellulose_deg_GH3"/>
</dbReference>
<comment type="subcellular location">
    <subcellularLocation>
        <location evidence="2">Secreted</location>
    </subcellularLocation>
</comment>
<dbReference type="PANTHER" id="PTHR42715:SF5">
    <property type="entry name" value="BETA-GLUCOSIDASE M-RELATED"/>
    <property type="match status" value="1"/>
</dbReference>
<dbReference type="EMBL" id="CAINUL010000001">
    <property type="protein sequence ID" value="CAD0106872.1"/>
    <property type="molecule type" value="Genomic_DNA"/>
</dbReference>
<evidence type="ECO:0000256" key="1">
    <source>
        <dbReference type="ARBA" id="ARBA00000448"/>
    </source>
</evidence>
<dbReference type="InterPro" id="IPR002772">
    <property type="entry name" value="Glyco_hydro_3_C"/>
</dbReference>
<keyword evidence="7" id="KW-0378">Hydrolase</keyword>
<dbReference type="AlphaFoldDB" id="A0A9N8KFQ3"/>
<dbReference type="InterPro" id="IPR013783">
    <property type="entry name" value="Ig-like_fold"/>
</dbReference>
<dbReference type="InterPro" id="IPR026891">
    <property type="entry name" value="Fn3-like"/>
</dbReference>
<keyword evidence="8" id="KW-0624">Polysaccharide degradation</keyword>
<gene>
    <name evidence="12" type="ORF">AWRI4620_LOCUS1127</name>
</gene>
<dbReference type="Proteomes" id="UP000745764">
    <property type="component" value="Unassembled WGS sequence"/>
</dbReference>
<protein>
    <recommendedName>
        <fullName evidence="4">beta-glucosidase</fullName>
        <ecNumber evidence="4">3.2.1.21</ecNumber>
    </recommendedName>
</protein>
<evidence type="ECO:0000256" key="7">
    <source>
        <dbReference type="ARBA" id="ARBA00022801"/>
    </source>
</evidence>
<keyword evidence="8" id="KW-0136">Cellulose degradation</keyword>
<name>A0A9N8KFQ3_9PEZI</name>
<evidence type="ECO:0000256" key="9">
    <source>
        <dbReference type="ARBA" id="ARBA00023277"/>
    </source>
</evidence>
<dbReference type="GO" id="GO:0030245">
    <property type="term" value="P:cellulose catabolic process"/>
    <property type="evidence" value="ECO:0007669"/>
    <property type="project" value="UniProtKB-KW"/>
</dbReference>
<evidence type="ECO:0000256" key="6">
    <source>
        <dbReference type="ARBA" id="ARBA00022729"/>
    </source>
</evidence>
<accession>A0A9N8KFQ3</accession>
<evidence type="ECO:0000256" key="5">
    <source>
        <dbReference type="ARBA" id="ARBA00022525"/>
    </source>
</evidence>
<proteinExistence type="inferred from homology"/>
<evidence type="ECO:0000256" key="2">
    <source>
        <dbReference type="ARBA" id="ARBA00004613"/>
    </source>
</evidence>
<evidence type="ECO:0000256" key="3">
    <source>
        <dbReference type="ARBA" id="ARBA00005336"/>
    </source>
</evidence>
<evidence type="ECO:0000256" key="4">
    <source>
        <dbReference type="ARBA" id="ARBA00012744"/>
    </source>
</evidence>
<dbReference type="SUPFAM" id="SSF52279">
    <property type="entry name" value="Beta-D-glucan exohydrolase, C-terminal domain"/>
    <property type="match status" value="1"/>
</dbReference>
<comment type="catalytic activity">
    <reaction evidence="1">
        <text>Hydrolysis of terminal, non-reducing beta-D-glucosyl residues with release of beta-D-glucose.</text>
        <dbReference type="EC" id="3.2.1.21"/>
    </reaction>
</comment>
<comment type="similarity">
    <text evidence="3">Belongs to the glycosyl hydrolase 3 family.</text>
</comment>
<feature type="domain" description="Fibronectin type III-like" evidence="11">
    <location>
        <begin position="258"/>
        <end position="325"/>
    </location>
</feature>
<keyword evidence="13" id="KW-1185">Reference proteome</keyword>
<dbReference type="Gene3D" id="3.40.50.1700">
    <property type="entry name" value="Glycoside hydrolase family 3 C-terminal domain"/>
    <property type="match status" value="1"/>
</dbReference>
<keyword evidence="6" id="KW-0732">Signal</keyword>